<feature type="transmembrane region" description="Helical" evidence="1">
    <location>
        <begin position="30"/>
        <end position="48"/>
    </location>
</feature>
<name>A0A365XYI1_9BACT</name>
<keyword evidence="1" id="KW-0472">Membrane</keyword>
<evidence type="ECO:0000313" key="2">
    <source>
        <dbReference type="EMBL" id="RBL91393.1"/>
    </source>
</evidence>
<protein>
    <submittedName>
        <fullName evidence="2">Uncharacterized protein</fullName>
    </submittedName>
</protein>
<evidence type="ECO:0000313" key="3">
    <source>
        <dbReference type="Proteomes" id="UP000253410"/>
    </source>
</evidence>
<dbReference type="AlphaFoldDB" id="A0A365XYI1"/>
<dbReference type="EMBL" id="QFFJ01000001">
    <property type="protein sequence ID" value="RBL91393.1"/>
    <property type="molecule type" value="Genomic_DNA"/>
</dbReference>
<comment type="caution">
    <text evidence="2">The sequence shown here is derived from an EMBL/GenBank/DDBJ whole genome shotgun (WGS) entry which is preliminary data.</text>
</comment>
<accession>A0A365XYI1</accession>
<proteinExistence type="predicted"/>
<gene>
    <name evidence="2" type="ORF">DF182_01875</name>
</gene>
<evidence type="ECO:0000256" key="1">
    <source>
        <dbReference type="SAM" id="Phobius"/>
    </source>
</evidence>
<keyword evidence="1" id="KW-0812">Transmembrane</keyword>
<dbReference type="Proteomes" id="UP000253410">
    <property type="component" value="Unassembled WGS sequence"/>
</dbReference>
<reference evidence="2 3" key="1">
    <citation type="submission" date="2018-05" db="EMBL/GenBank/DDBJ databases">
        <title>Chitinophaga sp. K3CV102501T nov., isolated from isolated from a monsoon evergreen broad-leaved forest soil.</title>
        <authorList>
            <person name="Lv Y."/>
        </authorList>
    </citation>
    <scope>NUCLEOTIDE SEQUENCE [LARGE SCALE GENOMIC DNA]</scope>
    <source>
        <strain evidence="2 3">GDMCC 1.1325</strain>
    </source>
</reference>
<organism evidence="2 3">
    <name type="scientific">Chitinophaga flava</name>
    <dbReference type="NCBI Taxonomy" id="2259036"/>
    <lineage>
        <taxon>Bacteria</taxon>
        <taxon>Pseudomonadati</taxon>
        <taxon>Bacteroidota</taxon>
        <taxon>Chitinophagia</taxon>
        <taxon>Chitinophagales</taxon>
        <taxon>Chitinophagaceae</taxon>
        <taxon>Chitinophaga</taxon>
    </lineage>
</organism>
<keyword evidence="1" id="KW-1133">Transmembrane helix</keyword>
<keyword evidence="3" id="KW-1185">Reference proteome</keyword>
<sequence length="113" mass="13248">MINNILIIRKKVFRVKDLFSYMLYRYSQRIQPGSAVITFTRLALFILFRGASDEAMQYHLFHSGRHSFLTHTGTAVSSWAVSLVIFACTLPLLKVLLLKLLWLMYQLLLLYQY</sequence>